<comment type="caution">
    <text evidence="6">The sequence shown here is derived from an EMBL/GenBank/DDBJ whole genome shotgun (WGS) entry which is preliminary data.</text>
</comment>
<evidence type="ECO:0000313" key="6">
    <source>
        <dbReference type="EMBL" id="MBB4892344.1"/>
    </source>
</evidence>
<keyword evidence="2 6" id="KW-0808">Transferase</keyword>
<dbReference type="RefSeq" id="WP_246469978.1">
    <property type="nucleotide sequence ID" value="NZ_JACHJH010000002.1"/>
</dbReference>
<dbReference type="EMBL" id="JACHJH010000002">
    <property type="protein sequence ID" value="MBB4892344.1"/>
    <property type="molecule type" value="Genomic_DNA"/>
</dbReference>
<dbReference type="EC" id="2.3.1.39" evidence="1"/>
<dbReference type="PANTHER" id="PTHR42681">
    <property type="entry name" value="MALONYL-COA-ACYL CARRIER PROTEIN TRANSACYLASE, MITOCHONDRIAL"/>
    <property type="match status" value="1"/>
</dbReference>
<dbReference type="Gene3D" id="3.40.366.10">
    <property type="entry name" value="Malonyl-Coenzyme A Acyl Carrier Protein, domain 2"/>
    <property type="match status" value="2"/>
</dbReference>
<dbReference type="SUPFAM" id="SSF52151">
    <property type="entry name" value="FabD/lysophospholipase-like"/>
    <property type="match status" value="1"/>
</dbReference>
<name>A0A7W7LLA0_9ACTN</name>
<dbReference type="InterPro" id="IPR001227">
    <property type="entry name" value="Ac_transferase_dom_sf"/>
</dbReference>
<organism evidence="6 7">
    <name type="scientific">Streptomyces olivoverticillatus</name>
    <dbReference type="NCBI Taxonomy" id="66427"/>
    <lineage>
        <taxon>Bacteria</taxon>
        <taxon>Bacillati</taxon>
        <taxon>Actinomycetota</taxon>
        <taxon>Actinomycetes</taxon>
        <taxon>Kitasatosporales</taxon>
        <taxon>Streptomycetaceae</taxon>
        <taxon>Streptomyces</taxon>
    </lineage>
</organism>
<reference evidence="6 7" key="1">
    <citation type="submission" date="2020-08" db="EMBL/GenBank/DDBJ databases">
        <title>Genomic Encyclopedia of Type Strains, Phase III (KMG-III): the genomes of soil and plant-associated and newly described type strains.</title>
        <authorList>
            <person name="Whitman W."/>
        </authorList>
    </citation>
    <scope>NUCLEOTIDE SEQUENCE [LARGE SCALE GENOMIC DNA]</scope>
    <source>
        <strain evidence="6 7">CECT 3266</strain>
    </source>
</reference>
<dbReference type="AlphaFoldDB" id="A0A7W7LLA0"/>
<evidence type="ECO:0000259" key="5">
    <source>
        <dbReference type="Pfam" id="PF21124"/>
    </source>
</evidence>
<keyword evidence="7" id="KW-1185">Reference proteome</keyword>
<protein>
    <recommendedName>
        <fullName evidence="1">[acyl-carrier-protein] S-malonyltransferase</fullName>
        <ecNumber evidence="1">2.3.1.39</ecNumber>
    </recommendedName>
</protein>
<comment type="catalytic activity">
    <reaction evidence="4">
        <text>holo-[ACP] + malonyl-CoA = malonyl-[ACP] + CoA</text>
        <dbReference type="Rhea" id="RHEA:41792"/>
        <dbReference type="Rhea" id="RHEA-COMP:9623"/>
        <dbReference type="Rhea" id="RHEA-COMP:9685"/>
        <dbReference type="ChEBI" id="CHEBI:57287"/>
        <dbReference type="ChEBI" id="CHEBI:57384"/>
        <dbReference type="ChEBI" id="CHEBI:64479"/>
        <dbReference type="ChEBI" id="CHEBI:78449"/>
        <dbReference type="EC" id="2.3.1.39"/>
    </reaction>
</comment>
<evidence type="ECO:0000256" key="4">
    <source>
        <dbReference type="ARBA" id="ARBA00048462"/>
    </source>
</evidence>
<dbReference type="InterPro" id="IPR050858">
    <property type="entry name" value="Mal-CoA-ACP_Trans/PKS_FabD"/>
</dbReference>
<evidence type="ECO:0000313" key="7">
    <source>
        <dbReference type="Proteomes" id="UP000556084"/>
    </source>
</evidence>
<accession>A0A7W7LLA0</accession>
<evidence type="ECO:0000256" key="1">
    <source>
        <dbReference type="ARBA" id="ARBA00013258"/>
    </source>
</evidence>
<dbReference type="InterPro" id="IPR049416">
    <property type="entry name" value="VinK-like_small"/>
</dbReference>
<dbReference type="PANTHER" id="PTHR42681:SF1">
    <property type="entry name" value="MALONYL-COA-ACYL CARRIER PROTEIN TRANSACYLASE, MITOCHONDRIAL"/>
    <property type="match status" value="1"/>
</dbReference>
<dbReference type="GO" id="GO:0004314">
    <property type="term" value="F:[acyl-carrier-protein] S-malonyltransferase activity"/>
    <property type="evidence" value="ECO:0007669"/>
    <property type="project" value="UniProtKB-EC"/>
</dbReference>
<dbReference type="Proteomes" id="UP000556084">
    <property type="component" value="Unassembled WGS sequence"/>
</dbReference>
<dbReference type="InterPro" id="IPR016035">
    <property type="entry name" value="Acyl_Trfase/lysoPLipase"/>
</dbReference>
<keyword evidence="3 6" id="KW-0012">Acyltransferase</keyword>
<evidence type="ECO:0000256" key="3">
    <source>
        <dbReference type="ARBA" id="ARBA00023315"/>
    </source>
</evidence>
<gene>
    <name evidence="6" type="ORF">FHS39_001355</name>
</gene>
<evidence type="ECO:0000256" key="2">
    <source>
        <dbReference type="ARBA" id="ARBA00022679"/>
    </source>
</evidence>
<dbReference type="Pfam" id="PF21124">
    <property type="entry name" value="VinK_C"/>
    <property type="match status" value="1"/>
</dbReference>
<feature type="domain" description="Malonyl-CoA-[acyl-carrier-protein] transacylase small" evidence="5">
    <location>
        <begin position="123"/>
        <end position="184"/>
    </location>
</feature>
<sequence>MGPVRFPDLGRFLLLNSFAQKLLPAADEALGYSLFDAFRESGEDYSEAAQVAFMVACTALADWAVEELGAEPEVCVGPSFGEKPLIGFCGALDFADAVTATARLARCTAAYFATEHRDVVTQSFVRAPAEALRELLAGMDERGEWHELSCRLDEGFAMVSLHERHLEDFQRRLRAIGSLPLYTMRPPMHSSLFGGLRERAGREVIGSLPLRDPVLPVVADQDGREIRTAEDLRAMLLDHFTRPVDWPAALGALRERGVRKLVIAGPDALFGRVECATRDFEITAADPKHAMRPKAGV</sequence>
<dbReference type="GO" id="GO:0006633">
    <property type="term" value="P:fatty acid biosynthetic process"/>
    <property type="evidence" value="ECO:0007669"/>
    <property type="project" value="TreeGrafter"/>
</dbReference>
<proteinExistence type="predicted"/>